<reference evidence="1 2" key="1">
    <citation type="submission" date="2018-10" db="EMBL/GenBank/DDBJ databases">
        <title>Fifty Aureobasidium pullulans genomes reveal a recombining polyextremotolerant generalist.</title>
        <authorList>
            <person name="Gostincar C."/>
            <person name="Turk M."/>
            <person name="Zajc J."/>
            <person name="Gunde-Cimerman N."/>
        </authorList>
    </citation>
    <scope>NUCLEOTIDE SEQUENCE [LARGE SCALE GENOMIC DNA]</scope>
    <source>
        <strain evidence="1 2">EXF-10796</strain>
    </source>
</reference>
<evidence type="ECO:0000313" key="2">
    <source>
        <dbReference type="Proteomes" id="UP000309076"/>
    </source>
</evidence>
<accession>A0AB74J836</accession>
<gene>
    <name evidence="1" type="ORF">D6D21_01642</name>
</gene>
<dbReference type="AlphaFoldDB" id="A0AB74J836"/>
<protein>
    <submittedName>
        <fullName evidence="1">Uncharacterized protein</fullName>
    </submittedName>
</protein>
<name>A0AB74J836_AURPU</name>
<sequence length="85" mass="9705">MHLQSISDISITTSLLLTKIWLVPPKPLALSKKELFFLELMQYFSERAYASSTIKSSSTLAFSKCKDPQGPLILLDRSFFDFLIF</sequence>
<evidence type="ECO:0000313" key="1">
    <source>
        <dbReference type="EMBL" id="THW50993.1"/>
    </source>
</evidence>
<dbReference type="EMBL" id="QZAM01000017">
    <property type="protein sequence ID" value="THW50993.1"/>
    <property type="molecule type" value="Genomic_DNA"/>
</dbReference>
<comment type="caution">
    <text evidence="1">The sequence shown here is derived from an EMBL/GenBank/DDBJ whole genome shotgun (WGS) entry which is preliminary data.</text>
</comment>
<proteinExistence type="predicted"/>
<dbReference type="Proteomes" id="UP000309076">
    <property type="component" value="Unassembled WGS sequence"/>
</dbReference>
<organism evidence="1 2">
    <name type="scientific">Aureobasidium pullulans</name>
    <name type="common">Black yeast</name>
    <name type="synonym">Pullularia pullulans</name>
    <dbReference type="NCBI Taxonomy" id="5580"/>
    <lineage>
        <taxon>Eukaryota</taxon>
        <taxon>Fungi</taxon>
        <taxon>Dikarya</taxon>
        <taxon>Ascomycota</taxon>
        <taxon>Pezizomycotina</taxon>
        <taxon>Dothideomycetes</taxon>
        <taxon>Dothideomycetidae</taxon>
        <taxon>Dothideales</taxon>
        <taxon>Saccotheciaceae</taxon>
        <taxon>Aureobasidium</taxon>
    </lineage>
</organism>